<feature type="compositionally biased region" description="Basic and acidic residues" evidence="1">
    <location>
        <begin position="260"/>
        <end position="276"/>
    </location>
</feature>
<evidence type="ECO:0000313" key="3">
    <source>
        <dbReference type="Proteomes" id="UP000245771"/>
    </source>
</evidence>
<dbReference type="EMBL" id="KZ819602">
    <property type="protein sequence ID" value="PWN38618.1"/>
    <property type="molecule type" value="Genomic_DNA"/>
</dbReference>
<keyword evidence="3" id="KW-1185">Reference proteome</keyword>
<reference evidence="2 3" key="1">
    <citation type="journal article" date="2018" name="Mol. Biol. Evol.">
        <title>Broad Genomic Sampling Reveals a Smut Pathogenic Ancestry of the Fungal Clade Ustilaginomycotina.</title>
        <authorList>
            <person name="Kijpornyongpan T."/>
            <person name="Mondo S.J."/>
            <person name="Barry K."/>
            <person name="Sandor L."/>
            <person name="Lee J."/>
            <person name="Lipzen A."/>
            <person name="Pangilinan J."/>
            <person name="LaButti K."/>
            <person name="Hainaut M."/>
            <person name="Henrissat B."/>
            <person name="Grigoriev I.V."/>
            <person name="Spatafora J.W."/>
            <person name="Aime M.C."/>
        </authorList>
    </citation>
    <scope>NUCLEOTIDE SEQUENCE [LARGE SCALE GENOMIC DNA]</scope>
    <source>
        <strain evidence="2 3">MCA 3882</strain>
    </source>
</reference>
<dbReference type="Proteomes" id="UP000245771">
    <property type="component" value="Unassembled WGS sequence"/>
</dbReference>
<gene>
    <name evidence="2" type="ORF">FA14DRAFT_183974</name>
</gene>
<name>A0A316VNH5_9BASI</name>
<proteinExistence type="predicted"/>
<evidence type="ECO:0000313" key="2">
    <source>
        <dbReference type="EMBL" id="PWN38618.1"/>
    </source>
</evidence>
<dbReference type="GeneID" id="37023138"/>
<feature type="region of interest" description="Disordered" evidence="1">
    <location>
        <begin position="232"/>
        <end position="276"/>
    </location>
</feature>
<dbReference type="RefSeq" id="XP_025358920.1">
    <property type="nucleotide sequence ID" value="XM_025501357.1"/>
</dbReference>
<accession>A0A316VNH5</accession>
<protein>
    <submittedName>
        <fullName evidence="2">Uncharacterized protein</fullName>
    </submittedName>
</protein>
<sequence length="417" mass="48904">MDIIKKVHAAIIKSLKSKYVADFLEIVSDYLQTYRKEKENSILNYRFDPESNVTSINYLYQKHAKVIIVKVFKKYQSTVREAFDQQLATLEDTNSEATIKLVIKSLLIHVENECRSVRIDPFSLSDEVFQAYMTETEGESGQPRQITVKMEKKWTFFDMQTMQRDVSKQFKEDPEKFKLGFCKIITCVFKIVCWTFQGDKDLNEQIRQNFSLSQPPMGLNYDIGYCRETQSSYRPKEPRRQKPFYGKAGKSNKGSTSKTPDTRTKEEKEWDAEQRRQAPLKRYETRLAELLGEGTEAKLYVSQFCSSINVYLSKEKRIQFTPSREWYVDSGIKAEDTIQLRLKLGEELYYIYDPDEHNDDDEHYGVGGELIIRKRNKDGSWSEYPYFFTTKQESSAEVIMEIIKEQKVQRDSETVNG</sequence>
<organism evidence="2 3">
    <name type="scientific">Meira miltonrushii</name>
    <dbReference type="NCBI Taxonomy" id="1280837"/>
    <lineage>
        <taxon>Eukaryota</taxon>
        <taxon>Fungi</taxon>
        <taxon>Dikarya</taxon>
        <taxon>Basidiomycota</taxon>
        <taxon>Ustilaginomycotina</taxon>
        <taxon>Exobasidiomycetes</taxon>
        <taxon>Exobasidiales</taxon>
        <taxon>Brachybasidiaceae</taxon>
        <taxon>Meira</taxon>
    </lineage>
</organism>
<evidence type="ECO:0000256" key="1">
    <source>
        <dbReference type="SAM" id="MobiDB-lite"/>
    </source>
</evidence>
<dbReference type="AlphaFoldDB" id="A0A316VNH5"/>
<dbReference type="InParanoid" id="A0A316VNH5"/>